<dbReference type="Proteomes" id="UP001489004">
    <property type="component" value="Unassembled WGS sequence"/>
</dbReference>
<dbReference type="EMBL" id="JALJOR010000001">
    <property type="protein sequence ID" value="KAK9829688.1"/>
    <property type="molecule type" value="Genomic_DNA"/>
</dbReference>
<name>A0AAW1R7Z4_9CHLO</name>
<evidence type="ECO:0000313" key="2">
    <source>
        <dbReference type="Proteomes" id="UP001489004"/>
    </source>
</evidence>
<sequence length="128" mass="14125">MVVRSAPGVQVYDAKHPDQLRFERLTARQRAQALASLLVEAANQNVSAAEHPLPVVIMGDYNRHHVLCPLSHTLEQLVNPEQRCSVLLAYSEGNAAGRDAAARFTRDILTRQVAAMKEKENAIFRPGA</sequence>
<proteinExistence type="predicted"/>
<protein>
    <recommendedName>
        <fullName evidence="3">Endonuclease/exonuclease/phosphatase domain-containing protein</fullName>
    </recommendedName>
</protein>
<reference evidence="1 2" key="1">
    <citation type="journal article" date="2024" name="Nat. Commun.">
        <title>Phylogenomics reveals the evolutionary origins of lichenization in chlorophyte algae.</title>
        <authorList>
            <person name="Puginier C."/>
            <person name="Libourel C."/>
            <person name="Otte J."/>
            <person name="Skaloud P."/>
            <person name="Haon M."/>
            <person name="Grisel S."/>
            <person name="Petersen M."/>
            <person name="Berrin J.G."/>
            <person name="Delaux P.M."/>
            <person name="Dal Grande F."/>
            <person name="Keller J."/>
        </authorList>
    </citation>
    <scope>NUCLEOTIDE SEQUENCE [LARGE SCALE GENOMIC DNA]</scope>
    <source>
        <strain evidence="1 2">SAG 2043</strain>
    </source>
</reference>
<gene>
    <name evidence="1" type="ORF">WJX72_007355</name>
</gene>
<organism evidence="1 2">
    <name type="scientific">[Myrmecia] bisecta</name>
    <dbReference type="NCBI Taxonomy" id="41462"/>
    <lineage>
        <taxon>Eukaryota</taxon>
        <taxon>Viridiplantae</taxon>
        <taxon>Chlorophyta</taxon>
        <taxon>core chlorophytes</taxon>
        <taxon>Trebouxiophyceae</taxon>
        <taxon>Trebouxiales</taxon>
        <taxon>Trebouxiaceae</taxon>
        <taxon>Myrmecia</taxon>
    </lineage>
</organism>
<evidence type="ECO:0000313" key="1">
    <source>
        <dbReference type="EMBL" id="KAK9829688.1"/>
    </source>
</evidence>
<dbReference type="AlphaFoldDB" id="A0AAW1R7Z4"/>
<comment type="caution">
    <text evidence="1">The sequence shown here is derived from an EMBL/GenBank/DDBJ whole genome shotgun (WGS) entry which is preliminary data.</text>
</comment>
<evidence type="ECO:0008006" key="3">
    <source>
        <dbReference type="Google" id="ProtNLM"/>
    </source>
</evidence>
<keyword evidence="2" id="KW-1185">Reference proteome</keyword>
<accession>A0AAW1R7Z4</accession>